<sequence length="88" mass="9985">MSLTIIGWVAMWKPVYIFLYECGLLCKKNIYRKILSMDISVVSGSQRRVKLTDSCISPNRSELQAWGSKVFRIDANCGLVAGNIWNLN</sequence>
<dbReference type="EMBL" id="CP000099">
    <property type="protein sequence ID" value="AAZ71325.1"/>
    <property type="molecule type" value="Genomic_DNA"/>
</dbReference>
<dbReference type="AlphaFoldDB" id="Q469W7"/>
<reference evidence="2" key="1">
    <citation type="submission" date="2006-06" db="EMBL/GenBank/DDBJ databases">
        <title>Complete sequence of chromosome 1 of Methanosarcina barkeri str. fusaro.</title>
        <authorList>
            <person name="Copeland A."/>
            <person name="Lucas S."/>
            <person name="Lapidus A."/>
            <person name="Barry K."/>
            <person name="Detter J.C."/>
            <person name="Glavina T."/>
            <person name="Hammon N."/>
            <person name="Israni S."/>
            <person name="Pitluck S."/>
            <person name="Goodwin L.A."/>
            <person name="Saunders E.H."/>
            <person name="Schmutz J."/>
            <person name="Larimer F."/>
            <person name="Land M."/>
            <person name="Anderson I."/>
            <person name="Richardson P."/>
        </authorList>
    </citation>
    <scope>NUCLEOTIDE SEQUENCE</scope>
    <source>
        <strain evidence="2">Fusaro</strain>
    </source>
</reference>
<accession>Q469W7</accession>
<protein>
    <submittedName>
        <fullName evidence="2">Uncharacterized protein</fullName>
    </submittedName>
</protein>
<keyword evidence="1" id="KW-1133">Transmembrane helix</keyword>
<dbReference type="KEGG" id="mba:Mbar_A2405"/>
<evidence type="ECO:0000256" key="1">
    <source>
        <dbReference type="SAM" id="Phobius"/>
    </source>
</evidence>
<keyword evidence="1" id="KW-0472">Membrane</keyword>
<dbReference type="HOGENOM" id="CLU_2461753_0_0_2"/>
<proteinExistence type="predicted"/>
<gene>
    <name evidence="2" type="ordered locus">Mbar_A2405</name>
</gene>
<name>Q469W7_METBF</name>
<feature type="transmembrane region" description="Helical" evidence="1">
    <location>
        <begin position="6"/>
        <end position="26"/>
    </location>
</feature>
<evidence type="ECO:0000313" key="2">
    <source>
        <dbReference type="EMBL" id="AAZ71325.1"/>
    </source>
</evidence>
<dbReference type="PaxDb" id="269797-Mbar_A2405"/>
<organism evidence="2">
    <name type="scientific">Methanosarcina barkeri (strain Fusaro / DSM 804)</name>
    <dbReference type="NCBI Taxonomy" id="269797"/>
    <lineage>
        <taxon>Archaea</taxon>
        <taxon>Methanobacteriati</taxon>
        <taxon>Methanobacteriota</taxon>
        <taxon>Stenosarchaea group</taxon>
        <taxon>Methanomicrobia</taxon>
        <taxon>Methanosarcinales</taxon>
        <taxon>Methanosarcinaceae</taxon>
        <taxon>Methanosarcina</taxon>
    </lineage>
</organism>
<dbReference type="eggNOG" id="arCOG05203">
    <property type="taxonomic scope" value="Archaea"/>
</dbReference>
<keyword evidence="1" id="KW-0812">Transmembrane</keyword>